<dbReference type="EMBL" id="MU404350">
    <property type="protein sequence ID" value="KAI1618176.1"/>
    <property type="molecule type" value="Genomic_DNA"/>
</dbReference>
<feature type="domain" description="MmgE/PrpD N-terminal" evidence="2">
    <location>
        <begin position="10"/>
        <end position="234"/>
    </location>
</feature>
<gene>
    <name evidence="4" type="ORF">EDD36DRAFT_23993</name>
</gene>
<dbReference type="InterPro" id="IPR036148">
    <property type="entry name" value="MmgE/PrpD_sf"/>
</dbReference>
<evidence type="ECO:0008006" key="6">
    <source>
        <dbReference type="Google" id="ProtNLM"/>
    </source>
</evidence>
<accession>A0AAN6E4X6</accession>
<evidence type="ECO:0000259" key="2">
    <source>
        <dbReference type="Pfam" id="PF03972"/>
    </source>
</evidence>
<feature type="domain" description="MmgE/PrpD C-terminal" evidence="3">
    <location>
        <begin position="268"/>
        <end position="443"/>
    </location>
</feature>
<dbReference type="Pfam" id="PF19305">
    <property type="entry name" value="MmgE_PrpD_C"/>
    <property type="match status" value="1"/>
</dbReference>
<dbReference type="InterPro" id="IPR045337">
    <property type="entry name" value="MmgE_PrpD_C"/>
</dbReference>
<dbReference type="SUPFAM" id="SSF103378">
    <property type="entry name" value="2-methylcitrate dehydratase PrpD"/>
    <property type="match status" value="1"/>
</dbReference>
<dbReference type="AlphaFoldDB" id="A0AAN6E4X6"/>
<dbReference type="Gene3D" id="1.10.4100.10">
    <property type="entry name" value="2-methylcitrate dehydratase PrpD"/>
    <property type="match status" value="1"/>
</dbReference>
<dbReference type="InterPro" id="IPR045336">
    <property type="entry name" value="MmgE_PrpD_N"/>
</dbReference>
<evidence type="ECO:0000313" key="5">
    <source>
        <dbReference type="Proteomes" id="UP001203852"/>
    </source>
</evidence>
<organism evidence="4 5">
    <name type="scientific">Exophiala viscosa</name>
    <dbReference type="NCBI Taxonomy" id="2486360"/>
    <lineage>
        <taxon>Eukaryota</taxon>
        <taxon>Fungi</taxon>
        <taxon>Dikarya</taxon>
        <taxon>Ascomycota</taxon>
        <taxon>Pezizomycotina</taxon>
        <taxon>Eurotiomycetes</taxon>
        <taxon>Chaetothyriomycetidae</taxon>
        <taxon>Chaetothyriales</taxon>
        <taxon>Herpotrichiellaceae</taxon>
        <taxon>Exophiala</taxon>
    </lineage>
</organism>
<evidence type="ECO:0000313" key="4">
    <source>
        <dbReference type="EMBL" id="KAI1618176.1"/>
    </source>
</evidence>
<keyword evidence="5" id="KW-1185">Reference proteome</keyword>
<dbReference type="Gene3D" id="3.30.1330.120">
    <property type="entry name" value="2-methylcitrate dehydratase PrpD"/>
    <property type="match status" value="1"/>
</dbReference>
<comment type="caution">
    <text evidence="4">The sequence shown here is derived from an EMBL/GenBank/DDBJ whole genome shotgun (WGS) entry which is preliminary data.</text>
</comment>
<sequence length="461" mass="49415">MSDDIDHTLRLATFLSQLKYEDLQPEVINHAKLSILNSLGCGIGSSLARPALKVSSAVLRPDESCLDAAIIDQSRRARLEDAVLINGVALTTADYDDTHLKTVVHPSGTPLAALLSWAEVHHLPGKDFILAFICGVEAQCAVANAISPGHYRDGWHITGTTGGFGAAAAIAKALGLNPHKFAAALGHAASMAGGIRAMFGTDTKTLHMGRAAQNGLLAAKLAESEFDSCPRAIESWMKLVSDTVSDADLSALATGGPFEILENTFKPYPCGIVIHPLIDGCLRELEFLRDRDLIDSLEERMDVVEVVVNPQCVRLCSVRQPRSALETIFSLYHGCAVALVYGRAGPAEFSDAACNDSIIRSIRDKIQVTTDQSVADDAARLKFRYSPKSVSAMDTVLEDEVRIDHATGSLANPMDAQQVENKFSDQSKAIIGRKKTSDIIQLCRSLETVADMGVLGALLAP</sequence>
<dbReference type="Proteomes" id="UP001203852">
    <property type="component" value="Unassembled WGS sequence"/>
</dbReference>
<comment type="similarity">
    <text evidence="1">Belongs to the PrpD family.</text>
</comment>
<evidence type="ECO:0000259" key="3">
    <source>
        <dbReference type="Pfam" id="PF19305"/>
    </source>
</evidence>
<dbReference type="PANTHER" id="PTHR16943">
    <property type="entry name" value="2-METHYLCITRATE DEHYDRATASE-RELATED"/>
    <property type="match status" value="1"/>
</dbReference>
<name>A0AAN6E4X6_9EURO</name>
<evidence type="ECO:0000256" key="1">
    <source>
        <dbReference type="ARBA" id="ARBA00006174"/>
    </source>
</evidence>
<dbReference type="Pfam" id="PF03972">
    <property type="entry name" value="MmgE_PrpD_N"/>
    <property type="match status" value="1"/>
</dbReference>
<dbReference type="InterPro" id="IPR042183">
    <property type="entry name" value="MmgE/PrpD_sf_1"/>
</dbReference>
<dbReference type="PANTHER" id="PTHR16943:SF8">
    <property type="entry name" value="2-METHYLCITRATE DEHYDRATASE"/>
    <property type="match status" value="1"/>
</dbReference>
<protein>
    <recommendedName>
        <fullName evidence="6">MmgE/PrpD family protein</fullName>
    </recommendedName>
</protein>
<dbReference type="InterPro" id="IPR005656">
    <property type="entry name" value="MmgE_PrpD"/>
</dbReference>
<dbReference type="InterPro" id="IPR042188">
    <property type="entry name" value="MmgE/PrpD_sf_2"/>
</dbReference>
<proteinExistence type="inferred from homology"/>
<dbReference type="GO" id="GO:0016829">
    <property type="term" value="F:lyase activity"/>
    <property type="evidence" value="ECO:0007669"/>
    <property type="project" value="InterPro"/>
</dbReference>
<reference evidence="4" key="1">
    <citation type="journal article" date="2022" name="bioRxiv">
        <title>Deciphering the potential niche of two novel black yeast fungi from a biological soil crust based on their genomes, phenotypes, and melanin regulation.</title>
        <authorList>
            <consortium name="DOE Joint Genome Institute"/>
            <person name="Carr E.C."/>
            <person name="Barton Q."/>
            <person name="Grambo S."/>
            <person name="Sullivan M."/>
            <person name="Renfro C.M."/>
            <person name="Kuo A."/>
            <person name="Pangilinan J."/>
            <person name="Lipzen A."/>
            <person name="Keymanesh K."/>
            <person name="Savage E."/>
            <person name="Barry K."/>
            <person name="Grigoriev I.V."/>
            <person name="Riekhof W.R."/>
            <person name="Harris S.S."/>
        </authorList>
    </citation>
    <scope>NUCLEOTIDE SEQUENCE</scope>
    <source>
        <strain evidence="4">JF 03-4F</strain>
    </source>
</reference>